<name>A0A1Z1MH31_MELHR</name>
<accession>A0A1Z1MH31</accession>
<dbReference type="GeneID" id="33358370"/>
<dbReference type="InterPro" id="IPR035686">
    <property type="entry name" value="CPSase_GATase1"/>
</dbReference>
<feature type="binding site" evidence="10">
    <location>
        <position position="277"/>
    </location>
    <ligand>
        <name>L-glutamine</name>
        <dbReference type="ChEBI" id="CHEBI:58359"/>
    </ligand>
</feature>
<dbReference type="HAMAP" id="MF_01209">
    <property type="entry name" value="CPSase_S_chain"/>
    <property type="match status" value="1"/>
</dbReference>
<dbReference type="EMBL" id="MF101437">
    <property type="protein sequence ID" value="ARW65313.1"/>
    <property type="molecule type" value="Genomic_DNA"/>
</dbReference>
<dbReference type="GO" id="GO:0044205">
    <property type="term" value="P:'de novo' UMP biosynthetic process"/>
    <property type="evidence" value="ECO:0007669"/>
    <property type="project" value="UniProtKB-UniRule"/>
</dbReference>
<evidence type="ECO:0000256" key="6">
    <source>
        <dbReference type="ARBA" id="ARBA00022962"/>
    </source>
</evidence>
<comment type="similarity">
    <text evidence="2 10">Belongs to the CarA family.</text>
</comment>
<proteinExistence type="inferred from homology"/>
<keyword evidence="12" id="KW-0150">Chloroplast</keyword>
<dbReference type="InterPro" id="IPR036480">
    <property type="entry name" value="CarbP_synth_ssu_N_sf"/>
</dbReference>
<feature type="binding site" evidence="10">
    <location>
        <position position="246"/>
    </location>
    <ligand>
        <name>L-glutamine</name>
        <dbReference type="ChEBI" id="CHEBI:58359"/>
    </ligand>
</feature>
<evidence type="ECO:0000313" key="12">
    <source>
        <dbReference type="EMBL" id="ARW65313.1"/>
    </source>
</evidence>
<comment type="pathway">
    <text evidence="10">Pyrimidine metabolism; UMP biosynthesis via de novo pathway; (S)-dihydroorotate from bicarbonate: step 1/3.</text>
</comment>
<dbReference type="PRINTS" id="PR00099">
    <property type="entry name" value="CPSGATASE"/>
</dbReference>
<dbReference type="PANTHER" id="PTHR43418">
    <property type="entry name" value="MULTIFUNCTIONAL TRYPTOPHAN BIOSYNTHESIS PROTEIN-RELATED"/>
    <property type="match status" value="1"/>
</dbReference>
<evidence type="ECO:0000256" key="9">
    <source>
        <dbReference type="ARBA" id="ARBA00049285"/>
    </source>
</evidence>
<dbReference type="NCBIfam" id="NF009475">
    <property type="entry name" value="PRK12838.1"/>
    <property type="match status" value="1"/>
</dbReference>
<reference evidence="12" key="1">
    <citation type="journal article" date="2017" name="J. Phycol.">
        <title>Analysis of chloroplast genomes and a supermatrix inform reclassification of the Rhodomelaceae (Rhodophyta).</title>
        <authorList>
            <person name="Diaz-Tapia P."/>
            <person name="Maggs C.A."/>
            <person name="West J.A."/>
            <person name="Verbruggen H."/>
        </authorList>
    </citation>
    <scope>NUCLEOTIDE SEQUENCE</scope>
    <source>
        <strain evidence="12">PD890</strain>
    </source>
</reference>
<dbReference type="UniPathway" id="UPA00068">
    <property type="reaction ID" value="UER00171"/>
</dbReference>
<evidence type="ECO:0000259" key="11">
    <source>
        <dbReference type="SMART" id="SM01097"/>
    </source>
</evidence>
<dbReference type="InterPro" id="IPR006274">
    <property type="entry name" value="CarbamoylP_synth_ssu"/>
</dbReference>
<dbReference type="SMART" id="SM01097">
    <property type="entry name" value="CPSase_sm_chain"/>
    <property type="match status" value="1"/>
</dbReference>
<dbReference type="InterPro" id="IPR029062">
    <property type="entry name" value="Class_I_gatase-like"/>
</dbReference>
<organism evidence="12">
    <name type="scientific">Melanothamnus harveyi</name>
    <name type="common">Filamentous red alga</name>
    <name type="synonym">Neosiphonia harveyi</name>
    <dbReference type="NCBI Taxonomy" id="397005"/>
    <lineage>
        <taxon>Eukaryota</taxon>
        <taxon>Rhodophyta</taxon>
        <taxon>Florideophyceae</taxon>
        <taxon>Rhodymeniophycidae</taxon>
        <taxon>Ceramiales</taxon>
        <taxon>Rhodomelaceae</taxon>
        <taxon>Polysiphonioideae</taxon>
        <taxon>Melanothamnus</taxon>
    </lineage>
</organism>
<evidence type="ECO:0000256" key="2">
    <source>
        <dbReference type="ARBA" id="ARBA00007800"/>
    </source>
</evidence>
<dbReference type="PRINTS" id="PR00097">
    <property type="entry name" value="ANTSNTHASEII"/>
</dbReference>
<feature type="binding site" evidence="10">
    <location>
        <position position="316"/>
    </location>
    <ligand>
        <name>L-glutamine</name>
        <dbReference type="ChEBI" id="CHEBI:58359"/>
    </ligand>
</feature>
<comment type="pathway">
    <text evidence="1 10">Amino-acid biosynthesis; L-arginine biosynthesis; carbamoyl phosphate from bicarbonate: step 1/1.</text>
</comment>
<feature type="active site" evidence="10">
    <location>
        <position position="362"/>
    </location>
</feature>
<evidence type="ECO:0000256" key="7">
    <source>
        <dbReference type="ARBA" id="ARBA00044031"/>
    </source>
</evidence>
<dbReference type="InterPro" id="IPR050472">
    <property type="entry name" value="Anth_synth/Amidotransfase"/>
</dbReference>
<dbReference type="PROSITE" id="PS51273">
    <property type="entry name" value="GATASE_TYPE_1"/>
    <property type="match status" value="1"/>
</dbReference>
<dbReference type="Gene3D" id="3.50.30.20">
    <property type="entry name" value="Carbamoyl-phosphate synthase small subunit, N-terminal domain"/>
    <property type="match status" value="1"/>
</dbReference>
<dbReference type="GO" id="GO:0006207">
    <property type="term" value="P:'de novo' pyrimidine nucleobase biosynthetic process"/>
    <property type="evidence" value="ECO:0007669"/>
    <property type="project" value="InterPro"/>
</dbReference>
<gene>
    <name evidence="10 12" type="primary">carA</name>
</gene>
<keyword evidence="3 10" id="KW-0436">Ligase</keyword>
<evidence type="ECO:0000256" key="10">
    <source>
        <dbReference type="HAMAP-Rule" id="MF_01209"/>
    </source>
</evidence>
<dbReference type="SUPFAM" id="SSF52021">
    <property type="entry name" value="Carbamoyl phosphate synthetase, small subunit N-terminal domain"/>
    <property type="match status" value="1"/>
</dbReference>
<dbReference type="AlphaFoldDB" id="A0A1Z1MH31"/>
<geneLocation type="chloroplast" evidence="12"/>
<comment type="catalytic activity">
    <reaction evidence="9 10">
        <text>L-glutamine + H2O = L-glutamate + NH4(+)</text>
        <dbReference type="Rhea" id="RHEA:15889"/>
        <dbReference type="ChEBI" id="CHEBI:15377"/>
        <dbReference type="ChEBI" id="CHEBI:28938"/>
        <dbReference type="ChEBI" id="CHEBI:29985"/>
        <dbReference type="ChEBI" id="CHEBI:58359"/>
    </reaction>
</comment>
<keyword evidence="10" id="KW-0028">Amino-acid biosynthesis</keyword>
<comment type="function">
    <text evidence="10">Small subunit of the glutamine-dependent carbamoyl phosphate synthetase (CPSase). CPSase catalyzes the formation of carbamoyl phosphate from the ammonia moiety of glutamine, carbonate, and phosphate donated by ATP, constituting the first step of 2 biosynthetic pathways, one leading to arginine and/or urea and the other to pyrimidine nucleotides. The small subunit (glutamine amidotransferase) binds and cleaves glutamine to supply the large subunit with the substrate ammonia.</text>
</comment>
<keyword evidence="4 10" id="KW-0547">Nucleotide-binding</keyword>
<dbReference type="NCBIfam" id="TIGR01368">
    <property type="entry name" value="CPSaseIIsmall"/>
    <property type="match status" value="1"/>
</dbReference>
<dbReference type="PRINTS" id="PR00096">
    <property type="entry name" value="GATASE"/>
</dbReference>
<feature type="binding site" evidence="10">
    <location>
        <position position="50"/>
    </location>
    <ligand>
        <name>L-glutamine</name>
        <dbReference type="ChEBI" id="CHEBI:58359"/>
    </ligand>
</feature>
<protein>
    <recommendedName>
        <fullName evidence="10">Carbamoyl phosphate synthase small chain</fullName>
        <ecNumber evidence="10">6.3.5.5</ecNumber>
    </recommendedName>
    <alternativeName>
        <fullName evidence="10">Carbamoyl phosphate synthetase glutamine chain</fullName>
    </alternativeName>
</protein>
<feature type="binding site" evidence="10">
    <location>
        <position position="313"/>
    </location>
    <ligand>
        <name>L-glutamine</name>
        <dbReference type="ChEBI" id="CHEBI:58359"/>
    </ligand>
</feature>
<dbReference type="GO" id="GO:0004088">
    <property type="term" value="F:carbamoyl-phosphate synthase (glutamine-hydrolyzing) activity"/>
    <property type="evidence" value="ECO:0007669"/>
    <property type="project" value="UniProtKB-UniRule"/>
</dbReference>
<dbReference type="CDD" id="cd01744">
    <property type="entry name" value="GATase1_CPSase"/>
    <property type="match status" value="1"/>
</dbReference>
<dbReference type="GO" id="GO:0006541">
    <property type="term" value="P:glutamine metabolic process"/>
    <property type="evidence" value="ECO:0007669"/>
    <property type="project" value="InterPro"/>
</dbReference>
<dbReference type="Gene3D" id="3.40.50.880">
    <property type="match status" value="1"/>
</dbReference>
<dbReference type="UniPathway" id="UPA00070">
    <property type="reaction ID" value="UER00115"/>
</dbReference>
<feature type="binding site" evidence="10">
    <location>
        <position position="274"/>
    </location>
    <ligand>
        <name>L-glutamine</name>
        <dbReference type="ChEBI" id="CHEBI:58359"/>
    </ligand>
</feature>
<keyword evidence="10" id="KW-0055">Arginine biosynthesis</keyword>
<dbReference type="InterPro" id="IPR002474">
    <property type="entry name" value="CarbamoylP_synth_ssu_N"/>
</dbReference>
<evidence type="ECO:0000256" key="4">
    <source>
        <dbReference type="ARBA" id="ARBA00022741"/>
    </source>
</evidence>
<keyword evidence="12" id="KW-0934">Plastid</keyword>
<evidence type="ECO:0000256" key="1">
    <source>
        <dbReference type="ARBA" id="ARBA00005077"/>
    </source>
</evidence>
<dbReference type="SUPFAM" id="SSF52317">
    <property type="entry name" value="Class I glutamine amidotransferase-like"/>
    <property type="match status" value="1"/>
</dbReference>
<dbReference type="Pfam" id="PF00117">
    <property type="entry name" value="GATase"/>
    <property type="match status" value="1"/>
</dbReference>
<dbReference type="PANTHER" id="PTHR43418:SF7">
    <property type="entry name" value="CARBAMOYL-PHOSPHATE SYNTHASE SMALL CHAIN"/>
    <property type="match status" value="1"/>
</dbReference>
<comment type="subcellular location">
    <subcellularLocation>
        <location evidence="10">Plastid</location>
        <location evidence="10">Chloroplast</location>
    </subcellularLocation>
</comment>
<dbReference type="EC" id="6.3.5.5" evidence="10"/>
<dbReference type="GO" id="GO:0006526">
    <property type="term" value="P:L-arginine biosynthetic process"/>
    <property type="evidence" value="ECO:0007669"/>
    <property type="project" value="UniProtKB-UniRule"/>
</dbReference>
<dbReference type="RefSeq" id="YP_009396110.1">
    <property type="nucleotide sequence ID" value="NC_035281.1"/>
</dbReference>
<feature type="region of interest" description="CPSase" evidence="10">
    <location>
        <begin position="1"/>
        <end position="195"/>
    </location>
</feature>
<feature type="binding site" evidence="10">
    <location>
        <position position="315"/>
    </location>
    <ligand>
        <name>L-glutamine</name>
        <dbReference type="ChEBI" id="CHEBI:58359"/>
    </ligand>
</feature>
<evidence type="ECO:0000256" key="8">
    <source>
        <dbReference type="ARBA" id="ARBA00048816"/>
    </source>
</evidence>
<sequence length="388" mass="43607">MLNMLYPSVLSLQDGTSYKGWSLFELSSYAGEIVFNTGMTGYQEILSDPSYTGQMVVFTYPEIGNTGLNIEDNESNFIFVKALVAKNISTVSSNWRSTLSLKDYILQKKIPHIFGVDTRALTRKLRMSGVMPGFLSNTSDTSLNVYFNKFNSKDLIRKVTVRSPYYIHNSYDDYDVSRNFLYINPSNFFNYSNNYNVVVVDFGLKFNILRCLLSLGCKVNIVPATVDYNSIVSLNPDGILLSNGPGDPQKADYAINTVRKLIHFSNIPIFGICMGHQILNLACGFSTFKLKFGHRGLNHPSGYSCYSEITSQNHGFAVSSDIINKYSLHESFLVKHLNFNDETIASTFDQKAAIFSVQYHPEASPGPHDAYYLFKVFVDLIALNSKKS</sequence>
<keyword evidence="10" id="KW-0665">Pyrimidine biosynthesis</keyword>
<comment type="subunit">
    <text evidence="7">Heterodimer composed of 2 chains; the small (or glutamine) chain promotes the hydrolysis of glutamine to ammonia, which is used by the large (or ammonia) chain to synthesize carbamoyl phosphate.</text>
</comment>
<feature type="binding site" evidence="10">
    <location>
        <position position="244"/>
    </location>
    <ligand>
        <name>L-glutamine</name>
        <dbReference type="ChEBI" id="CHEBI:58359"/>
    </ligand>
</feature>
<dbReference type="InterPro" id="IPR017926">
    <property type="entry name" value="GATASE"/>
</dbReference>
<keyword evidence="5 10" id="KW-0067">ATP-binding</keyword>
<feature type="domain" description="Carbamoyl-phosphate synthase small subunit N-terminal" evidence="11">
    <location>
        <begin position="6"/>
        <end position="136"/>
    </location>
</feature>
<dbReference type="GO" id="GO:0005524">
    <property type="term" value="F:ATP binding"/>
    <property type="evidence" value="ECO:0007669"/>
    <property type="project" value="UniProtKB-UniRule"/>
</dbReference>
<dbReference type="GO" id="GO:0004359">
    <property type="term" value="F:glutaminase activity"/>
    <property type="evidence" value="ECO:0007669"/>
    <property type="project" value="RHEA"/>
</dbReference>
<comment type="subunit">
    <text evidence="10">Composed of two chains; the small (or glutamine) chain promotes the hydrolysis of glutamine to ammonia, which is used by the large (or ammonia) chain to synthesize carbamoyl phosphate. Tetramer of heterodimers (alpha,beta)4.</text>
</comment>
<dbReference type="Pfam" id="PF00988">
    <property type="entry name" value="CPSase_sm_chain"/>
    <property type="match status" value="1"/>
</dbReference>
<dbReference type="GO" id="GO:0009507">
    <property type="term" value="C:chloroplast"/>
    <property type="evidence" value="ECO:0007669"/>
    <property type="project" value="UniProtKB-SubCell"/>
</dbReference>
<evidence type="ECO:0000256" key="5">
    <source>
        <dbReference type="ARBA" id="ARBA00022840"/>
    </source>
</evidence>
<comment type="catalytic activity">
    <reaction evidence="8 10">
        <text>hydrogencarbonate + L-glutamine + 2 ATP + H2O = carbamoyl phosphate + L-glutamate + 2 ADP + phosphate + 2 H(+)</text>
        <dbReference type="Rhea" id="RHEA:18633"/>
        <dbReference type="ChEBI" id="CHEBI:15377"/>
        <dbReference type="ChEBI" id="CHEBI:15378"/>
        <dbReference type="ChEBI" id="CHEBI:17544"/>
        <dbReference type="ChEBI" id="CHEBI:29985"/>
        <dbReference type="ChEBI" id="CHEBI:30616"/>
        <dbReference type="ChEBI" id="CHEBI:43474"/>
        <dbReference type="ChEBI" id="CHEBI:58228"/>
        <dbReference type="ChEBI" id="CHEBI:58359"/>
        <dbReference type="ChEBI" id="CHEBI:456216"/>
        <dbReference type="EC" id="6.3.5.5"/>
    </reaction>
</comment>
<evidence type="ECO:0000256" key="3">
    <source>
        <dbReference type="ARBA" id="ARBA00022598"/>
    </source>
</evidence>
<feature type="active site" evidence="10">
    <location>
        <position position="360"/>
    </location>
</feature>
<feature type="active site" description="Nucleophile" evidence="10">
    <location>
        <position position="273"/>
    </location>
</feature>
<keyword evidence="6 10" id="KW-0315">Glutamine amidotransferase</keyword>